<dbReference type="FunFam" id="1.10.10.140:FF:000001">
    <property type="entry name" value="Cytochrome c oxidase subunit 6B1"/>
    <property type="match status" value="1"/>
</dbReference>
<evidence type="ECO:0000256" key="6">
    <source>
        <dbReference type="SAM" id="MobiDB-lite"/>
    </source>
</evidence>
<dbReference type="SUPFAM" id="SSF47694">
    <property type="entry name" value="Cytochrome c oxidase subunit h"/>
    <property type="match status" value="1"/>
</dbReference>
<proteinExistence type="predicted"/>
<reference evidence="7 8" key="1">
    <citation type="journal article" date="2015" name="Nat. Commun.">
        <title>Lucilia cuprina genome unlocks parasitic fly biology to underpin future interventions.</title>
        <authorList>
            <person name="Anstead C.A."/>
            <person name="Korhonen P.K."/>
            <person name="Young N.D."/>
            <person name="Hall R.S."/>
            <person name="Jex A.R."/>
            <person name="Murali S.C."/>
            <person name="Hughes D.S."/>
            <person name="Lee S.F."/>
            <person name="Perry T."/>
            <person name="Stroehlein A.J."/>
            <person name="Ansell B.R."/>
            <person name="Breugelmans B."/>
            <person name="Hofmann A."/>
            <person name="Qu J."/>
            <person name="Dugan S."/>
            <person name="Lee S.L."/>
            <person name="Chao H."/>
            <person name="Dinh H."/>
            <person name="Han Y."/>
            <person name="Doddapaneni H.V."/>
            <person name="Worley K.C."/>
            <person name="Muzny D.M."/>
            <person name="Ioannidis P."/>
            <person name="Waterhouse R.M."/>
            <person name="Zdobnov E.M."/>
            <person name="James P.J."/>
            <person name="Bagnall N.H."/>
            <person name="Kotze A.C."/>
            <person name="Gibbs R.A."/>
            <person name="Richards S."/>
            <person name="Batterham P."/>
            <person name="Gasser R.B."/>
        </authorList>
    </citation>
    <scope>NUCLEOTIDE SEQUENCE [LARGE SCALE GENOMIC DNA]</scope>
    <source>
        <strain evidence="7 8">LS</strain>
        <tissue evidence="7">Full body</tissue>
    </source>
</reference>
<evidence type="ECO:0000256" key="1">
    <source>
        <dbReference type="ARBA" id="ARBA00004173"/>
    </source>
</evidence>
<feature type="compositionally biased region" description="Polar residues" evidence="6">
    <location>
        <begin position="1"/>
        <end position="12"/>
    </location>
</feature>
<accession>A0A0L0CIY8</accession>
<name>A0A0L0CIY8_LUCCU</name>
<feature type="compositionally biased region" description="Basic residues" evidence="6">
    <location>
        <begin position="83"/>
        <end position="123"/>
    </location>
</feature>
<comment type="subcellular location">
    <subcellularLocation>
        <location evidence="1">Mitochondrion</location>
    </subcellularLocation>
</comment>
<keyword evidence="8" id="KW-1185">Reference proteome</keyword>
<gene>
    <name evidence="7" type="ORF">FF38_01541</name>
</gene>
<dbReference type="EMBL" id="JRES01000333">
    <property type="protein sequence ID" value="KNC32216.1"/>
    <property type="molecule type" value="Genomic_DNA"/>
</dbReference>
<dbReference type="InterPro" id="IPR036549">
    <property type="entry name" value="CX6/COA6-like_sf"/>
</dbReference>
<dbReference type="GO" id="GO:0005739">
    <property type="term" value="C:mitochondrion"/>
    <property type="evidence" value="ECO:0007669"/>
    <property type="project" value="UniProtKB-SubCell"/>
</dbReference>
<feature type="compositionally biased region" description="Basic residues" evidence="6">
    <location>
        <begin position="141"/>
        <end position="156"/>
    </location>
</feature>
<dbReference type="GO" id="GO:0016020">
    <property type="term" value="C:membrane"/>
    <property type="evidence" value="ECO:0007669"/>
    <property type="project" value="UniProtKB-ARBA"/>
</dbReference>
<evidence type="ECO:0000313" key="7">
    <source>
        <dbReference type="EMBL" id="KNC32216.1"/>
    </source>
</evidence>
<dbReference type="AlphaFoldDB" id="A0A0L0CIY8"/>
<dbReference type="OrthoDB" id="5983145at2759"/>
<keyword evidence="2" id="KW-0496">Mitochondrion</keyword>
<feature type="compositionally biased region" description="Basic residues" evidence="6">
    <location>
        <begin position="62"/>
        <end position="76"/>
    </location>
</feature>
<dbReference type="GO" id="GO:0008408">
    <property type="term" value="F:3'-5' exonuclease activity"/>
    <property type="evidence" value="ECO:0007669"/>
    <property type="project" value="InterPro"/>
</dbReference>
<feature type="compositionally biased region" description="Basic and acidic residues" evidence="6">
    <location>
        <begin position="187"/>
        <end position="199"/>
    </location>
</feature>
<evidence type="ECO:0000256" key="2">
    <source>
        <dbReference type="ARBA" id="ARBA00023128"/>
    </source>
</evidence>
<dbReference type="InterPro" id="IPR048280">
    <property type="entry name" value="COX6B-like"/>
</dbReference>
<comment type="caution">
    <text evidence="7">The sequence shown here is derived from an EMBL/GenBank/DDBJ whole genome shotgun (WGS) entry which is preliminary data.</text>
</comment>
<feature type="region of interest" description="Disordered" evidence="6">
    <location>
        <begin position="1"/>
        <end position="217"/>
    </location>
</feature>
<feature type="compositionally biased region" description="Basic residues" evidence="6">
    <location>
        <begin position="43"/>
        <end position="53"/>
    </location>
</feature>
<dbReference type="InterPro" id="IPR038838">
    <property type="entry name" value="TRIR"/>
</dbReference>
<dbReference type="PANTHER" id="PTHR34753">
    <property type="entry name" value="TELOMERASE RNA COMPONENT INTERACTING RNASE"/>
    <property type="match status" value="1"/>
</dbReference>
<dbReference type="OMA" id="QRCVGYQ"/>
<evidence type="ECO:0000256" key="3">
    <source>
        <dbReference type="ARBA" id="ARBA00023157"/>
    </source>
</evidence>
<feature type="compositionally biased region" description="Polar residues" evidence="6">
    <location>
        <begin position="168"/>
        <end position="183"/>
    </location>
</feature>
<dbReference type="Gene3D" id="1.10.10.140">
    <property type="entry name" value="Cytochrome c oxidase, subunit VIb"/>
    <property type="match status" value="1"/>
</dbReference>
<dbReference type="PROSITE" id="PS51808">
    <property type="entry name" value="CHCH"/>
    <property type="match status" value="1"/>
</dbReference>
<dbReference type="Proteomes" id="UP000037069">
    <property type="component" value="Unassembled WGS sequence"/>
</dbReference>
<organism evidence="7 8">
    <name type="scientific">Lucilia cuprina</name>
    <name type="common">Green bottle fly</name>
    <name type="synonym">Australian sheep blowfly</name>
    <dbReference type="NCBI Taxonomy" id="7375"/>
    <lineage>
        <taxon>Eukaryota</taxon>
        <taxon>Metazoa</taxon>
        <taxon>Ecdysozoa</taxon>
        <taxon>Arthropoda</taxon>
        <taxon>Hexapoda</taxon>
        <taxon>Insecta</taxon>
        <taxon>Pterygota</taxon>
        <taxon>Neoptera</taxon>
        <taxon>Endopterygota</taxon>
        <taxon>Diptera</taxon>
        <taxon>Brachycera</taxon>
        <taxon>Muscomorpha</taxon>
        <taxon>Oestroidea</taxon>
        <taxon>Calliphoridae</taxon>
        <taxon>Luciliinae</taxon>
        <taxon>Lucilia</taxon>
    </lineage>
</organism>
<feature type="non-terminal residue" evidence="7">
    <location>
        <position position="1"/>
    </location>
</feature>
<dbReference type="GO" id="GO:0008409">
    <property type="term" value="F:5'-3' exonuclease activity"/>
    <property type="evidence" value="ECO:0007669"/>
    <property type="project" value="InterPro"/>
</dbReference>
<evidence type="ECO:0000256" key="5">
    <source>
        <dbReference type="ARBA" id="ARBA00042114"/>
    </source>
</evidence>
<sequence length="461" mass="53461">KKENNQSIMSSKSRIRRDDFDIESIETYNTRDNYKSRSSGSRTRSRSRKRSYSRRMDNVSRSRSRSVERHRRHRRGGHDSHSRSRSRSRSRGYSRHNDRRNRTSRRHRDSRSKSYSRSRSRSRSQRDRQRYRSKDYDDKYRRKSRSHSRSRSRSSSHFRDFSTKTTKKPNQSPSRQATTSSSPLARVQEEENCDFKETYENLEDLPLPQQKSTDKKNEVIYQFDDNEPIDRARIHREMEEKLRAELAKEGKVYPPPKPEASHPVFANDGSFLEIFKKMQEAQASTSKAAAVGAATTANAKTLLPIVPPIVAVANPSTAPYLAASAAGKSAPPPPIVGRRRGGKILKTGVVAKPKVQTDANADPKDFWSLYLAEVNKYKNTACDKNMTVTLETAPFDPRFPNQNVTRYCYQSYVDFHRCQKKRGESYEPCNYFKKTFQSMCPNAWIEKWNDQRESGTFPGRI</sequence>
<feature type="compositionally biased region" description="Basic and acidic residues" evidence="6">
    <location>
        <begin position="124"/>
        <end position="140"/>
    </location>
</feature>
<evidence type="ECO:0000313" key="8">
    <source>
        <dbReference type="Proteomes" id="UP000037069"/>
    </source>
</evidence>
<dbReference type="STRING" id="7375.A0A0L0CIY8"/>
<evidence type="ECO:0000256" key="4">
    <source>
        <dbReference type="ARBA" id="ARBA00040060"/>
    </source>
</evidence>
<dbReference type="Pfam" id="PF02297">
    <property type="entry name" value="COX6B"/>
    <property type="match status" value="1"/>
</dbReference>
<dbReference type="CDD" id="cd00926">
    <property type="entry name" value="Cyt_c_Oxidase_VIb"/>
    <property type="match status" value="1"/>
</dbReference>
<protein>
    <recommendedName>
        <fullName evidence="4">Cytochrome c oxidase subunit 6B1</fullName>
    </recommendedName>
    <alternativeName>
        <fullName evidence="5">Cytochrome c oxidase subunit VIb isoform 1</fullName>
    </alternativeName>
</protein>
<keyword evidence="3" id="KW-1015">Disulfide bond</keyword>
<dbReference type="PANTHER" id="PTHR34753:SF1">
    <property type="entry name" value="TELOMERASE RNA COMPONENT INTERACTING RNASE"/>
    <property type="match status" value="1"/>
</dbReference>